<reference evidence="1" key="1">
    <citation type="journal article" date="2014" name="Front. Microbiol.">
        <title>High frequency of phylogenetically diverse reductive dehalogenase-homologous genes in deep subseafloor sedimentary metagenomes.</title>
        <authorList>
            <person name="Kawai M."/>
            <person name="Futagami T."/>
            <person name="Toyoda A."/>
            <person name="Takaki Y."/>
            <person name="Nishi S."/>
            <person name="Hori S."/>
            <person name="Arai W."/>
            <person name="Tsubouchi T."/>
            <person name="Morono Y."/>
            <person name="Uchiyama I."/>
            <person name="Ito T."/>
            <person name="Fujiyama A."/>
            <person name="Inagaki F."/>
            <person name="Takami H."/>
        </authorList>
    </citation>
    <scope>NUCLEOTIDE SEQUENCE</scope>
    <source>
        <strain evidence="1">Expedition CK06-06</strain>
    </source>
</reference>
<evidence type="ECO:0000313" key="1">
    <source>
        <dbReference type="EMBL" id="GAI40292.1"/>
    </source>
</evidence>
<protein>
    <submittedName>
        <fullName evidence="1">Uncharacterized protein</fullName>
    </submittedName>
</protein>
<proteinExistence type="predicted"/>
<sequence length="90" mass="10313">MGKDVVSSEGKIEELGSVELEGRKIDFDILGMAVLGREDQILVRDDIGVVKAVVFAHDAGKKFTWINPPKPKYKKIMEKKMRELLKKRWE</sequence>
<name>X1N8E0_9ZZZZ</name>
<gene>
    <name evidence="1" type="ORF">S06H3_40791</name>
</gene>
<organism evidence="1">
    <name type="scientific">marine sediment metagenome</name>
    <dbReference type="NCBI Taxonomy" id="412755"/>
    <lineage>
        <taxon>unclassified sequences</taxon>
        <taxon>metagenomes</taxon>
        <taxon>ecological metagenomes</taxon>
    </lineage>
</organism>
<comment type="caution">
    <text evidence="1">The sequence shown here is derived from an EMBL/GenBank/DDBJ whole genome shotgun (WGS) entry which is preliminary data.</text>
</comment>
<dbReference type="AlphaFoldDB" id="X1N8E0"/>
<accession>X1N8E0</accession>
<dbReference type="EMBL" id="BARV01025067">
    <property type="protein sequence ID" value="GAI40292.1"/>
    <property type="molecule type" value="Genomic_DNA"/>
</dbReference>